<dbReference type="OrthoDB" id="8875634at2759"/>
<dbReference type="PANTHER" id="PTHR11551:SF27">
    <property type="entry name" value="INSULIN-LIKE GROWTH FACTOR BINDING PROTEIN 6A PRECURSOR-RELATED"/>
    <property type="match status" value="1"/>
</dbReference>
<keyword evidence="3 5" id="KW-1015">Disulfide bond</keyword>
<dbReference type="Ensembl" id="ENSELUT00000032112.3">
    <property type="protein sequence ID" value="ENSELUP00000040109.1"/>
    <property type="gene ID" value="ENSELUG00000020481.3"/>
</dbReference>
<feature type="compositionally biased region" description="Polar residues" evidence="6">
    <location>
        <begin position="190"/>
        <end position="200"/>
    </location>
</feature>
<comment type="caution">
    <text evidence="5">Lacks conserved residue(s) required for the propagation of feature annotation.</text>
</comment>
<dbReference type="PANTHER" id="PTHR11551">
    <property type="entry name" value="INSULIN-LIKE GROWTH FACTOR BINDING PROTEIN"/>
    <property type="match status" value="1"/>
</dbReference>
<reference evidence="9" key="3">
    <citation type="submission" date="2025-08" db="UniProtKB">
        <authorList>
            <consortium name="Ensembl"/>
        </authorList>
    </citation>
    <scope>IDENTIFICATION</scope>
</reference>
<organism evidence="9 10">
    <name type="scientific">Esox lucius</name>
    <name type="common">Northern pike</name>
    <dbReference type="NCBI Taxonomy" id="8010"/>
    <lineage>
        <taxon>Eukaryota</taxon>
        <taxon>Metazoa</taxon>
        <taxon>Chordata</taxon>
        <taxon>Craniata</taxon>
        <taxon>Vertebrata</taxon>
        <taxon>Euteleostomi</taxon>
        <taxon>Actinopterygii</taxon>
        <taxon>Neopterygii</taxon>
        <taxon>Teleostei</taxon>
        <taxon>Protacanthopterygii</taxon>
        <taxon>Esociformes</taxon>
        <taxon>Esocidae</taxon>
        <taxon>Esox</taxon>
    </lineage>
</organism>
<feature type="region of interest" description="Disordered" evidence="6">
    <location>
        <begin position="28"/>
        <end position="54"/>
    </location>
</feature>
<dbReference type="FunFam" id="4.10.40.20:FF:000005">
    <property type="entry name" value="Insulin-like growth factor-binding protein 6"/>
    <property type="match status" value="1"/>
</dbReference>
<dbReference type="CDD" id="cd00191">
    <property type="entry name" value="TY"/>
    <property type="match status" value="1"/>
</dbReference>
<dbReference type="InterPro" id="IPR000867">
    <property type="entry name" value="IGFBP-like"/>
</dbReference>
<dbReference type="PROSITE" id="PS00484">
    <property type="entry name" value="THYROGLOBULIN_1_1"/>
    <property type="match status" value="1"/>
</dbReference>
<keyword evidence="2" id="KW-0964">Secreted</keyword>
<dbReference type="OMA" id="NSEKGPC"/>
<dbReference type="Proteomes" id="UP000265140">
    <property type="component" value="Chromosome 17"/>
</dbReference>
<evidence type="ECO:0000313" key="10">
    <source>
        <dbReference type="Proteomes" id="UP000265140"/>
    </source>
</evidence>
<reference evidence="10" key="1">
    <citation type="journal article" date="2014" name="PLoS ONE">
        <title>The genome and linkage map of the northern pike (Esox lucius): conserved synteny revealed between the salmonid sister group and the Neoteleostei.</title>
        <authorList>
            <person name="Rondeau E.B."/>
            <person name="Minkley D.R."/>
            <person name="Leong J.S."/>
            <person name="Messmer A.M."/>
            <person name="Jantzen J.R."/>
            <person name="von Schalburg K.R."/>
            <person name="Lemon C."/>
            <person name="Bird N.H."/>
            <person name="Koop B.F."/>
        </authorList>
    </citation>
    <scope>NUCLEOTIDE SEQUENCE</scope>
</reference>
<dbReference type="InParanoid" id="A0A3P9AHJ0"/>
<name>A0A3P9AHJ0_ESOLU</name>
<dbReference type="GO" id="GO:0031994">
    <property type="term" value="F:insulin-like growth factor I binding"/>
    <property type="evidence" value="ECO:0007669"/>
    <property type="project" value="TreeGrafter"/>
</dbReference>
<evidence type="ECO:0000313" key="9">
    <source>
        <dbReference type="Ensembl" id="ENSELUP00000040109.1"/>
    </source>
</evidence>
<reference evidence="9" key="4">
    <citation type="submission" date="2025-09" db="UniProtKB">
        <authorList>
            <consortium name="Ensembl"/>
        </authorList>
    </citation>
    <scope>IDENTIFICATION</scope>
</reference>
<dbReference type="GO" id="GO:0001968">
    <property type="term" value="F:fibronectin binding"/>
    <property type="evidence" value="ECO:0007669"/>
    <property type="project" value="TreeGrafter"/>
</dbReference>
<dbReference type="InterPro" id="IPR036857">
    <property type="entry name" value="Thyroglobulin_1_sf"/>
</dbReference>
<dbReference type="Gene3D" id="4.10.800.10">
    <property type="entry name" value="Thyroglobulin type-1"/>
    <property type="match status" value="1"/>
</dbReference>
<evidence type="ECO:0000256" key="5">
    <source>
        <dbReference type="PROSITE-ProRule" id="PRU00500"/>
    </source>
</evidence>
<dbReference type="SMART" id="SM00121">
    <property type="entry name" value="IB"/>
    <property type="match status" value="1"/>
</dbReference>
<evidence type="ECO:0000256" key="6">
    <source>
        <dbReference type="SAM" id="MobiDB-lite"/>
    </source>
</evidence>
<dbReference type="GO" id="GO:0043567">
    <property type="term" value="P:regulation of insulin-like growth factor receptor signaling pathway"/>
    <property type="evidence" value="ECO:0007669"/>
    <property type="project" value="TreeGrafter"/>
</dbReference>
<dbReference type="STRING" id="8010.ENSELUP00000040109"/>
<comment type="subcellular location">
    <subcellularLocation>
        <location evidence="1">Secreted</location>
    </subcellularLocation>
</comment>
<accession>A0A3P9AHJ0</accession>
<reference evidence="9" key="2">
    <citation type="submission" date="2020-02" db="EMBL/GenBank/DDBJ databases">
        <title>Esox lucius (northern pike) genome, fEsoLuc1, primary haplotype.</title>
        <authorList>
            <person name="Myers G."/>
            <person name="Karagic N."/>
            <person name="Meyer A."/>
            <person name="Pippel M."/>
            <person name="Reichard M."/>
            <person name="Winkler S."/>
            <person name="Tracey A."/>
            <person name="Sims Y."/>
            <person name="Howe K."/>
            <person name="Rhie A."/>
            <person name="Formenti G."/>
            <person name="Durbin R."/>
            <person name="Fedrigo O."/>
            <person name="Jarvis E.D."/>
        </authorList>
    </citation>
    <scope>NUCLEOTIDE SEQUENCE [LARGE SCALE GENOMIC DNA]</scope>
</reference>
<dbReference type="Pfam" id="PF00086">
    <property type="entry name" value="Thyroglobulin_1"/>
    <property type="match status" value="1"/>
</dbReference>
<dbReference type="GO" id="GO:0005615">
    <property type="term" value="C:extracellular space"/>
    <property type="evidence" value="ECO:0007669"/>
    <property type="project" value="TreeGrafter"/>
</dbReference>
<evidence type="ECO:0000256" key="4">
    <source>
        <dbReference type="ARBA" id="ARBA00023183"/>
    </source>
</evidence>
<feature type="signal peptide" evidence="7">
    <location>
        <begin position="1"/>
        <end position="18"/>
    </location>
</feature>
<evidence type="ECO:0000259" key="8">
    <source>
        <dbReference type="PROSITE" id="PS51162"/>
    </source>
</evidence>
<dbReference type="AlphaFoldDB" id="A0A3P9AHJ0"/>
<evidence type="ECO:0000256" key="3">
    <source>
        <dbReference type="ARBA" id="ARBA00023157"/>
    </source>
</evidence>
<dbReference type="GeneID" id="105016974"/>
<evidence type="ECO:0000256" key="2">
    <source>
        <dbReference type="ARBA" id="ARBA00022525"/>
    </source>
</evidence>
<dbReference type="Bgee" id="ENSELUG00000020481">
    <property type="expression patterns" value="Expressed in nose and 11 other cell types or tissues"/>
</dbReference>
<feature type="chain" id="PRO_5018301741" description="Thyroglobulin type-1 domain-containing protein" evidence="7">
    <location>
        <begin position="19"/>
        <end position="208"/>
    </location>
</feature>
<dbReference type="InterPro" id="IPR000716">
    <property type="entry name" value="Thyroglobulin_1"/>
</dbReference>
<feature type="disulfide bond" evidence="5">
    <location>
        <begin position="185"/>
        <end position="205"/>
    </location>
</feature>
<keyword evidence="7" id="KW-0732">Signal</keyword>
<dbReference type="GO" id="GO:0031995">
    <property type="term" value="F:insulin-like growth factor II binding"/>
    <property type="evidence" value="ECO:0007669"/>
    <property type="project" value="TreeGrafter"/>
</dbReference>
<dbReference type="GeneTree" id="ENSGT00940000160528"/>
<sequence>MILYPDILVLLFLQLALSSQCTLASRLPPHRGVSSLSKGSEGTRAPTQRQQSGEISTTVLAFGEPCGVYTLSCARGLRCIPRLGDPSPLQALLKGRGFCSNISTPSPSERPQNTAIVPVTHPTHMEGLEKAPCRKLLNTVLKDLEPLVYQSDRGDIYMPNCDKRGFFRKKQCKSSRGMNRGHCWCVDESGTPTPSRTSPQGHLICDNA</sequence>
<proteinExistence type="predicted"/>
<dbReference type="PROSITE" id="PS51162">
    <property type="entry name" value="THYROGLOBULIN_1_2"/>
    <property type="match status" value="1"/>
</dbReference>
<protein>
    <recommendedName>
        <fullName evidence="8">Thyroglobulin type-1 domain-containing protein</fullName>
    </recommendedName>
</protein>
<feature type="region of interest" description="Disordered" evidence="6">
    <location>
        <begin position="189"/>
        <end position="208"/>
    </location>
</feature>
<dbReference type="SMART" id="SM00211">
    <property type="entry name" value="TY"/>
    <property type="match status" value="1"/>
</dbReference>
<dbReference type="RefSeq" id="XP_010879499.1">
    <property type="nucleotide sequence ID" value="XM_010881197.3"/>
</dbReference>
<dbReference type="InterPro" id="IPR009030">
    <property type="entry name" value="Growth_fac_rcpt_cys_sf"/>
</dbReference>
<feature type="compositionally biased region" description="Polar residues" evidence="6">
    <location>
        <begin position="34"/>
        <end position="54"/>
    </location>
</feature>
<dbReference type="KEGG" id="els:105016974"/>
<evidence type="ECO:0000256" key="7">
    <source>
        <dbReference type="SAM" id="SignalP"/>
    </source>
</evidence>
<keyword evidence="10" id="KW-1185">Reference proteome</keyword>
<dbReference type="InterPro" id="IPR022321">
    <property type="entry name" value="IGFBP_1-6_chordata"/>
</dbReference>
<dbReference type="SUPFAM" id="SSF57610">
    <property type="entry name" value="Thyroglobulin type-1 domain"/>
    <property type="match status" value="1"/>
</dbReference>
<dbReference type="Gene3D" id="4.10.40.20">
    <property type="match status" value="1"/>
</dbReference>
<feature type="domain" description="Thyroglobulin type-1" evidence="8">
    <location>
        <begin position="130"/>
        <end position="205"/>
    </location>
</feature>
<dbReference type="SUPFAM" id="SSF57184">
    <property type="entry name" value="Growth factor receptor domain"/>
    <property type="match status" value="1"/>
</dbReference>
<dbReference type="PRINTS" id="PR01976">
    <property type="entry name" value="IGFBPFAMILY"/>
</dbReference>
<keyword evidence="4" id="KW-0340">Growth factor binding</keyword>
<evidence type="ECO:0000256" key="1">
    <source>
        <dbReference type="ARBA" id="ARBA00004613"/>
    </source>
</evidence>